<evidence type="ECO:0000313" key="1">
    <source>
        <dbReference type="EMBL" id="CAG8660160.1"/>
    </source>
</evidence>
<keyword evidence="2" id="KW-1185">Reference proteome</keyword>
<reference evidence="1" key="1">
    <citation type="submission" date="2021-06" db="EMBL/GenBank/DDBJ databases">
        <authorList>
            <person name="Kallberg Y."/>
            <person name="Tangrot J."/>
            <person name="Rosling A."/>
        </authorList>
    </citation>
    <scope>NUCLEOTIDE SEQUENCE</scope>
    <source>
        <strain evidence="1">MA461A</strain>
    </source>
</reference>
<feature type="non-terminal residue" evidence="1">
    <location>
        <position position="417"/>
    </location>
</feature>
<name>A0ACA9NKC7_9GLOM</name>
<gene>
    <name evidence="1" type="ORF">RPERSI_LOCUS8241</name>
</gene>
<accession>A0ACA9NKC7</accession>
<sequence>MIKYSTESPQKHYHDGLAAFRKKEFEKAQTYFTKAIVLDPNNIQLYDSRAATREKLGQLTSALQDAEIIMNLDKTSAKGYLRAGKVYRLLGQNAKALEIYNNGIKEVKPNDQLLHILHRFAKEMQENSQESTVNKSTKTCDIVVMFPIELTHEIFESLPLASLCKASTVSKRWRHFIINSQSLWKNLDFTLNRPYSKVTDQVVSTYVNRGKLRIQSFICRNAEKLSERTLKAFRAVPCHYLKIFELTSNGSINETAIVIFIRMIGLQLRTINLSNTQASNRTVRTILMHCPQLETLNLSLCKVTTQAFDLGDEQCKASKVRDLDLNGCRNIDKAVVSFIIILFPNITHLNIHGISGITTNTLVNLAYLSNLECISMFGNMHEDGLGIEDAFLKFSESCPLLRQFVLEECPDLTDNCI</sequence>
<comment type="caution">
    <text evidence="1">The sequence shown here is derived from an EMBL/GenBank/DDBJ whole genome shotgun (WGS) entry which is preliminary data.</text>
</comment>
<dbReference type="Proteomes" id="UP000789920">
    <property type="component" value="Unassembled WGS sequence"/>
</dbReference>
<evidence type="ECO:0000313" key="2">
    <source>
        <dbReference type="Proteomes" id="UP000789920"/>
    </source>
</evidence>
<proteinExistence type="predicted"/>
<protein>
    <submittedName>
        <fullName evidence="1">29364_t:CDS:1</fullName>
    </submittedName>
</protein>
<organism evidence="1 2">
    <name type="scientific">Racocetra persica</name>
    <dbReference type="NCBI Taxonomy" id="160502"/>
    <lineage>
        <taxon>Eukaryota</taxon>
        <taxon>Fungi</taxon>
        <taxon>Fungi incertae sedis</taxon>
        <taxon>Mucoromycota</taxon>
        <taxon>Glomeromycotina</taxon>
        <taxon>Glomeromycetes</taxon>
        <taxon>Diversisporales</taxon>
        <taxon>Gigasporaceae</taxon>
        <taxon>Racocetra</taxon>
    </lineage>
</organism>
<dbReference type="EMBL" id="CAJVQC010014729">
    <property type="protein sequence ID" value="CAG8660160.1"/>
    <property type="molecule type" value="Genomic_DNA"/>
</dbReference>